<dbReference type="PROSITE" id="PS50112">
    <property type="entry name" value="PAS"/>
    <property type="match status" value="1"/>
</dbReference>
<dbReference type="GO" id="GO:0008081">
    <property type="term" value="F:phosphoric diester hydrolase activity"/>
    <property type="evidence" value="ECO:0007669"/>
    <property type="project" value="UniProtKB-ARBA"/>
</dbReference>
<dbReference type="InterPro" id="IPR006674">
    <property type="entry name" value="HD_domain"/>
</dbReference>
<keyword evidence="1" id="KW-0812">Transmembrane</keyword>
<feature type="transmembrane region" description="Helical" evidence="1">
    <location>
        <begin position="46"/>
        <end position="67"/>
    </location>
</feature>
<dbReference type="InterPro" id="IPR037522">
    <property type="entry name" value="HD_GYP_dom"/>
</dbReference>
<dbReference type="InterPro" id="IPR003607">
    <property type="entry name" value="HD/PDEase_dom"/>
</dbReference>
<feature type="domain" description="HD-GYP" evidence="5">
    <location>
        <begin position="385"/>
        <end position="580"/>
    </location>
</feature>
<protein>
    <submittedName>
        <fullName evidence="6">PAS domain S-box-containing protein/putative nucleotidyltransferase with HDIG domain</fullName>
    </submittedName>
</protein>
<keyword evidence="6" id="KW-0808">Transferase</keyword>
<evidence type="ECO:0000256" key="1">
    <source>
        <dbReference type="SAM" id="Phobius"/>
    </source>
</evidence>
<dbReference type="NCBIfam" id="TIGR00277">
    <property type="entry name" value="HDIG"/>
    <property type="match status" value="1"/>
</dbReference>
<reference evidence="6 7" key="1">
    <citation type="submission" date="2018-07" db="EMBL/GenBank/DDBJ databases">
        <title>Genomic Encyclopedia of Type Strains, Phase IV (KMG-IV): sequencing the most valuable type-strain genomes for metagenomic binning, comparative biology and taxonomic classification.</title>
        <authorList>
            <person name="Goeker M."/>
        </authorList>
    </citation>
    <scope>NUCLEOTIDE SEQUENCE [LARGE SCALE GENOMIC DNA]</scope>
    <source>
        <strain evidence="6 7">DSM 26407</strain>
    </source>
</reference>
<dbReference type="InterPro" id="IPR000700">
    <property type="entry name" value="PAS-assoc_C"/>
</dbReference>
<dbReference type="InterPro" id="IPR035965">
    <property type="entry name" value="PAS-like_dom_sf"/>
</dbReference>
<dbReference type="PROSITE" id="PS51831">
    <property type="entry name" value="HD"/>
    <property type="match status" value="1"/>
</dbReference>
<dbReference type="CDD" id="cd00130">
    <property type="entry name" value="PAS"/>
    <property type="match status" value="1"/>
</dbReference>
<comment type="caution">
    <text evidence="6">The sequence shown here is derived from an EMBL/GenBank/DDBJ whole genome shotgun (WGS) entry which is preliminary data.</text>
</comment>
<evidence type="ECO:0000259" key="3">
    <source>
        <dbReference type="PROSITE" id="PS50113"/>
    </source>
</evidence>
<dbReference type="Pfam" id="PF13487">
    <property type="entry name" value="HD_5"/>
    <property type="match status" value="1"/>
</dbReference>
<dbReference type="SMART" id="SM00086">
    <property type="entry name" value="PAC"/>
    <property type="match status" value="1"/>
</dbReference>
<proteinExistence type="predicted"/>
<dbReference type="SMART" id="SM00091">
    <property type="entry name" value="PAS"/>
    <property type="match status" value="1"/>
</dbReference>
<name>A0A369CGA1_9GAMM</name>
<dbReference type="InterPro" id="IPR029016">
    <property type="entry name" value="GAF-like_dom_sf"/>
</dbReference>
<dbReference type="SMART" id="SM00471">
    <property type="entry name" value="HDc"/>
    <property type="match status" value="1"/>
</dbReference>
<feature type="domain" description="PAS" evidence="2">
    <location>
        <begin position="80"/>
        <end position="125"/>
    </location>
</feature>
<dbReference type="RefSeq" id="WP_114277642.1">
    <property type="nucleotide sequence ID" value="NZ_QPJY01000001.1"/>
</dbReference>
<dbReference type="SMART" id="SM00065">
    <property type="entry name" value="GAF"/>
    <property type="match status" value="1"/>
</dbReference>
<dbReference type="GO" id="GO:0016740">
    <property type="term" value="F:transferase activity"/>
    <property type="evidence" value="ECO:0007669"/>
    <property type="project" value="UniProtKB-KW"/>
</dbReference>
<dbReference type="Gene3D" id="3.30.450.20">
    <property type="entry name" value="PAS domain"/>
    <property type="match status" value="1"/>
</dbReference>
<dbReference type="InterPro" id="IPR003018">
    <property type="entry name" value="GAF"/>
</dbReference>
<evidence type="ECO:0000259" key="4">
    <source>
        <dbReference type="PROSITE" id="PS51831"/>
    </source>
</evidence>
<dbReference type="SUPFAM" id="SSF109604">
    <property type="entry name" value="HD-domain/PDEase-like"/>
    <property type="match status" value="1"/>
</dbReference>
<dbReference type="AlphaFoldDB" id="A0A369CGA1"/>
<dbReference type="PROSITE" id="PS50113">
    <property type="entry name" value="PAC"/>
    <property type="match status" value="1"/>
</dbReference>
<dbReference type="Pfam" id="PF13426">
    <property type="entry name" value="PAS_9"/>
    <property type="match status" value="1"/>
</dbReference>
<evidence type="ECO:0000259" key="5">
    <source>
        <dbReference type="PROSITE" id="PS51832"/>
    </source>
</evidence>
<dbReference type="NCBIfam" id="TIGR00229">
    <property type="entry name" value="sensory_box"/>
    <property type="match status" value="1"/>
</dbReference>
<dbReference type="InterPro" id="IPR001610">
    <property type="entry name" value="PAC"/>
</dbReference>
<accession>A0A369CGA1</accession>
<dbReference type="Pfam" id="PF13185">
    <property type="entry name" value="GAF_2"/>
    <property type="match status" value="1"/>
</dbReference>
<dbReference type="Proteomes" id="UP000252707">
    <property type="component" value="Unassembled WGS sequence"/>
</dbReference>
<dbReference type="EMBL" id="QPJY01000001">
    <property type="protein sequence ID" value="RCX32723.1"/>
    <property type="molecule type" value="Genomic_DNA"/>
</dbReference>
<dbReference type="PROSITE" id="PS51832">
    <property type="entry name" value="HD_GYP"/>
    <property type="match status" value="1"/>
</dbReference>
<dbReference type="CDD" id="cd00077">
    <property type="entry name" value="HDc"/>
    <property type="match status" value="1"/>
</dbReference>
<sequence>MTPRRRGPHSPALRAAGLFLALGGGWILLTDLIVERLSHDAAIRSWLQHLKGILFVIGASLVVYLIARRRERSETELRESEAHFRALYENAPLGYQSLDAQGRILDVNRAWQETLGYERGEVIGRWFGELLPETQQALFRERFPRFKHDGHIHAVEFDLRRKDGTYLTVIYDGRIGLDSNGHFLRTHCILEDITERRRAELHLRRLNRALRTLSECNQALVRSPDESSLLQSICRTLVEQGGYPLAWIGFAGQDAAKTVLPAAHAGAGGDYLNRITVTWGDDPLGQGPVGRTIRTGEPVVVRRIEADPDFSPWFEVAREHGFGSIAALPLFNGDQVAGSLAVYAREPEVFDKEEMALLGELADDVSYGLRALHTSAERDRIRGHLGQALLQTVRAVARTVEARDPYTAGHQERVAELATAIATEIGWDTERAEGLRLAALIHDIGKIYIPAEILTRPGAITPIEMSLIRTHARVGFEIMQDVVTPWPLARAILQHHERLDGSGYPEGLTGDAILPEAQILAVADVVEAMASHRPYRPALRIEQALMEIEAGRGSRYNGMMVDACLRVFRDRGFRFSIRADDPA</sequence>
<gene>
    <name evidence="6" type="ORF">DFQ59_10120</name>
</gene>
<feature type="transmembrane region" description="Helical" evidence="1">
    <location>
        <begin position="12"/>
        <end position="34"/>
    </location>
</feature>
<keyword evidence="7" id="KW-1185">Reference proteome</keyword>
<dbReference type="Gene3D" id="1.10.3210.10">
    <property type="entry name" value="Hypothetical protein af1432"/>
    <property type="match status" value="1"/>
</dbReference>
<evidence type="ECO:0000313" key="7">
    <source>
        <dbReference type="Proteomes" id="UP000252707"/>
    </source>
</evidence>
<feature type="domain" description="HD" evidence="4">
    <location>
        <begin position="407"/>
        <end position="529"/>
    </location>
</feature>
<evidence type="ECO:0000313" key="6">
    <source>
        <dbReference type="EMBL" id="RCX32723.1"/>
    </source>
</evidence>
<organism evidence="6 7">
    <name type="scientific">Thioalbus denitrificans</name>
    <dbReference type="NCBI Taxonomy" id="547122"/>
    <lineage>
        <taxon>Bacteria</taxon>
        <taxon>Pseudomonadati</taxon>
        <taxon>Pseudomonadota</taxon>
        <taxon>Gammaproteobacteria</taxon>
        <taxon>Chromatiales</taxon>
        <taxon>Ectothiorhodospiraceae</taxon>
        <taxon>Thioalbus</taxon>
    </lineage>
</organism>
<keyword evidence="1" id="KW-0472">Membrane</keyword>
<dbReference type="SUPFAM" id="SSF55781">
    <property type="entry name" value="GAF domain-like"/>
    <property type="match status" value="1"/>
</dbReference>
<keyword evidence="1" id="KW-1133">Transmembrane helix</keyword>
<dbReference type="PANTHER" id="PTHR43155:SF2">
    <property type="entry name" value="CYCLIC DI-GMP PHOSPHODIESTERASE PA4108"/>
    <property type="match status" value="1"/>
</dbReference>
<dbReference type="OrthoDB" id="9802066at2"/>
<dbReference type="InterPro" id="IPR000014">
    <property type="entry name" value="PAS"/>
</dbReference>
<dbReference type="Gene3D" id="3.30.450.40">
    <property type="match status" value="1"/>
</dbReference>
<dbReference type="PANTHER" id="PTHR43155">
    <property type="entry name" value="CYCLIC DI-GMP PHOSPHODIESTERASE PA4108-RELATED"/>
    <property type="match status" value="1"/>
</dbReference>
<feature type="domain" description="PAC" evidence="3">
    <location>
        <begin position="153"/>
        <end position="205"/>
    </location>
</feature>
<dbReference type="SUPFAM" id="SSF55785">
    <property type="entry name" value="PYP-like sensor domain (PAS domain)"/>
    <property type="match status" value="1"/>
</dbReference>
<evidence type="ECO:0000259" key="2">
    <source>
        <dbReference type="PROSITE" id="PS50112"/>
    </source>
</evidence>
<dbReference type="InterPro" id="IPR006675">
    <property type="entry name" value="HDIG_dom"/>
</dbReference>